<dbReference type="Pfam" id="PF03960">
    <property type="entry name" value="ArsC"/>
    <property type="match status" value="1"/>
</dbReference>
<evidence type="ECO:0000256" key="5">
    <source>
        <dbReference type="ARBA" id="ARBA00039879"/>
    </source>
</evidence>
<dbReference type="RefSeq" id="WP_028724334.1">
    <property type="nucleotide sequence ID" value="NZ_JANFVX010000009.1"/>
</dbReference>
<reference evidence="8" key="1">
    <citation type="submission" date="2022-06" db="EMBL/GenBank/DDBJ databases">
        <title>Dynamics of rice microbiomes reveals core vertical transmitted seed endophytes.</title>
        <authorList>
            <person name="Liao K."/>
            <person name="Zhang X."/>
        </authorList>
    </citation>
    <scope>NUCLEOTIDE SEQUENCE</scope>
    <source>
        <strain evidence="8">JT1-17</strain>
    </source>
</reference>
<dbReference type="SUPFAM" id="SSF52833">
    <property type="entry name" value="Thioredoxin-like"/>
    <property type="match status" value="1"/>
</dbReference>
<dbReference type="GO" id="GO:0046685">
    <property type="term" value="P:response to arsenic-containing substance"/>
    <property type="evidence" value="ECO:0007669"/>
    <property type="project" value="UniProtKB-KW"/>
</dbReference>
<keyword evidence="3 7" id="KW-0560">Oxidoreductase</keyword>
<sequence>MTDITIYHNPACGTSRNTLALIRNSGAEPTVILYLETPPSRDELNKRIADMGIRVRDLLRKNTVPYEQLGLDEDRFSDDELLDAMLAHPVLINRPIVVTPLGTRLCRPSEAVLDILPEPQKGAFKKEDGEKVIDEYGNRIGH</sequence>
<protein>
    <recommendedName>
        <fullName evidence="5 7">Arsenate reductase</fullName>
        <ecNumber evidence="4 7">1.20.4.1</ecNumber>
    </recommendedName>
</protein>
<evidence type="ECO:0000256" key="7">
    <source>
        <dbReference type="RuleBase" id="RU362029"/>
    </source>
</evidence>
<dbReference type="NCBIfam" id="TIGR00014">
    <property type="entry name" value="arsC"/>
    <property type="match status" value="1"/>
</dbReference>
<comment type="caution">
    <text evidence="8">The sequence shown here is derived from an EMBL/GenBank/DDBJ whole genome shotgun (WGS) entry which is preliminary data.</text>
</comment>
<gene>
    <name evidence="8" type="ORF">NB703_002575</name>
</gene>
<dbReference type="GO" id="GO:0008794">
    <property type="term" value="F:arsenate reductase (glutaredoxin) activity"/>
    <property type="evidence" value="ECO:0007669"/>
    <property type="project" value="UniProtKB-UniRule"/>
</dbReference>
<proteinExistence type="inferred from homology"/>
<dbReference type="Proteomes" id="UP001208888">
    <property type="component" value="Unassembled WGS sequence"/>
</dbReference>
<evidence type="ECO:0000313" key="9">
    <source>
        <dbReference type="Proteomes" id="UP001208888"/>
    </source>
</evidence>
<dbReference type="InterPro" id="IPR006660">
    <property type="entry name" value="Arsenate_reductase-like"/>
</dbReference>
<dbReference type="CDD" id="cd03034">
    <property type="entry name" value="ArsC_ArsC"/>
    <property type="match status" value="1"/>
</dbReference>
<keyword evidence="2" id="KW-0059">Arsenical resistance</keyword>
<dbReference type="NCBIfam" id="NF007456">
    <property type="entry name" value="PRK10026.1"/>
    <property type="match status" value="1"/>
</dbReference>
<evidence type="ECO:0000256" key="1">
    <source>
        <dbReference type="ARBA" id="ARBA00007198"/>
    </source>
</evidence>
<name>A0AAJ1CZJ2_PANAN</name>
<evidence type="ECO:0000256" key="4">
    <source>
        <dbReference type="ARBA" id="ARBA00038969"/>
    </source>
</evidence>
<dbReference type="PANTHER" id="PTHR30041">
    <property type="entry name" value="ARSENATE REDUCTASE"/>
    <property type="match status" value="1"/>
</dbReference>
<dbReference type="AlphaFoldDB" id="A0AAJ1CZJ2"/>
<dbReference type="EC" id="1.20.4.1" evidence="4 7"/>
<evidence type="ECO:0000313" key="8">
    <source>
        <dbReference type="EMBL" id="MCW0344482.1"/>
    </source>
</evidence>
<accession>A0AAJ1CZJ2</accession>
<dbReference type="EMBL" id="JANFVX010000009">
    <property type="protein sequence ID" value="MCW0344482.1"/>
    <property type="molecule type" value="Genomic_DNA"/>
</dbReference>
<comment type="similarity">
    <text evidence="1 6 7">Belongs to the ArsC family.</text>
</comment>
<dbReference type="PANTHER" id="PTHR30041:SF5">
    <property type="entry name" value="ARSENATE REDUCTASE-RELATED"/>
    <property type="match status" value="1"/>
</dbReference>
<evidence type="ECO:0000256" key="6">
    <source>
        <dbReference type="PROSITE-ProRule" id="PRU01282"/>
    </source>
</evidence>
<evidence type="ECO:0000256" key="2">
    <source>
        <dbReference type="ARBA" id="ARBA00022849"/>
    </source>
</evidence>
<comment type="catalytic activity">
    <reaction evidence="7">
        <text>[glutaredoxin]-dithiol + arsenate + glutathione + H(+) = glutathionyl-S-S-[glutaredoxin] + arsenite + H2O</text>
        <dbReference type="Rhea" id="RHEA:22016"/>
        <dbReference type="Rhea" id="RHEA-COMP:10729"/>
        <dbReference type="Rhea" id="RHEA-COMP:17668"/>
        <dbReference type="ChEBI" id="CHEBI:15377"/>
        <dbReference type="ChEBI" id="CHEBI:15378"/>
        <dbReference type="ChEBI" id="CHEBI:29242"/>
        <dbReference type="ChEBI" id="CHEBI:29950"/>
        <dbReference type="ChEBI" id="CHEBI:48597"/>
        <dbReference type="ChEBI" id="CHEBI:57925"/>
        <dbReference type="ChEBI" id="CHEBI:146199"/>
        <dbReference type="EC" id="1.20.4.1"/>
    </reaction>
</comment>
<dbReference type="Gene3D" id="3.40.30.10">
    <property type="entry name" value="Glutaredoxin"/>
    <property type="match status" value="1"/>
</dbReference>
<dbReference type="InterPro" id="IPR036249">
    <property type="entry name" value="Thioredoxin-like_sf"/>
</dbReference>
<dbReference type="InterPro" id="IPR006659">
    <property type="entry name" value="Arsenate_reductase"/>
</dbReference>
<evidence type="ECO:0000256" key="3">
    <source>
        <dbReference type="ARBA" id="ARBA00023002"/>
    </source>
</evidence>
<organism evidence="8 9">
    <name type="scientific">Pantoea ananas</name>
    <name type="common">Erwinia uredovora</name>
    <dbReference type="NCBI Taxonomy" id="553"/>
    <lineage>
        <taxon>Bacteria</taxon>
        <taxon>Pseudomonadati</taxon>
        <taxon>Pseudomonadota</taxon>
        <taxon>Gammaproteobacteria</taxon>
        <taxon>Enterobacterales</taxon>
        <taxon>Erwiniaceae</taxon>
        <taxon>Pantoea</taxon>
    </lineage>
</organism>
<dbReference type="PROSITE" id="PS51353">
    <property type="entry name" value="ARSC"/>
    <property type="match status" value="1"/>
</dbReference>